<comment type="caution">
    <text evidence="3">The sequence shown here is derived from an EMBL/GenBank/DDBJ whole genome shotgun (WGS) entry which is preliminary data.</text>
</comment>
<sequence>MKFKKRFIALENFKINQNFQVFVEKLNKRQTSQNQRKNTGGQGSCALQAYEIYYQMLHNQNAFKSVKYHFIEKEGFLDENIKEKRAHIAFHMQNYIPYKTLFFTMYDFLFLRARFLKTSNLRALLEREEFFKVPILCNITSKAGAGHINILYRDEKGLFVINTNENSKNKIKLIEPHNGDIFAFEEIAYNWIGEFEDVKDFRLYIPYENIELEEKKEEIEEDFKEEEFEEDFEEEDLNEEFEEPLKEKFTDEEKEQRKRELEKKYGLDLSDYDFMHEDFERALKSYKIACLSFFANEKNAKIKFLGTFMNPEKMSEKDLKKLEKYISDENEGKNVMFGGMSFLTYVVAFIIIIMAFKGLIFALR</sequence>
<keyword evidence="2" id="KW-0472">Membrane</keyword>
<evidence type="ECO:0000256" key="1">
    <source>
        <dbReference type="SAM" id="Coils"/>
    </source>
</evidence>
<keyword evidence="4" id="KW-1185">Reference proteome</keyword>
<dbReference type="EMBL" id="JANURU010000007">
    <property type="protein sequence ID" value="MDL0146922.1"/>
    <property type="molecule type" value="Genomic_DNA"/>
</dbReference>
<evidence type="ECO:0000256" key="2">
    <source>
        <dbReference type="SAM" id="Phobius"/>
    </source>
</evidence>
<feature type="coiled-coil region" evidence="1">
    <location>
        <begin position="207"/>
        <end position="236"/>
    </location>
</feature>
<evidence type="ECO:0000313" key="4">
    <source>
        <dbReference type="Proteomes" id="UP001176223"/>
    </source>
</evidence>
<organism evidence="3 4">
    <name type="scientific">Campylobacter felis</name>
    <dbReference type="NCBI Taxonomy" id="2974565"/>
    <lineage>
        <taxon>Bacteria</taxon>
        <taxon>Pseudomonadati</taxon>
        <taxon>Campylobacterota</taxon>
        <taxon>Epsilonproteobacteria</taxon>
        <taxon>Campylobacterales</taxon>
        <taxon>Campylobacteraceae</taxon>
        <taxon>Campylobacter</taxon>
    </lineage>
</organism>
<keyword evidence="2" id="KW-1133">Transmembrane helix</keyword>
<dbReference type="Proteomes" id="UP001176223">
    <property type="component" value="Unassembled WGS sequence"/>
</dbReference>
<keyword evidence="2" id="KW-0812">Transmembrane</keyword>
<name>A0ABT7I3P0_9BACT</name>
<reference evidence="3" key="1">
    <citation type="submission" date="2022-08" db="EMBL/GenBank/DDBJ databases">
        <authorList>
            <person name="Wang H."/>
        </authorList>
    </citation>
    <scope>NUCLEOTIDE SEQUENCE</scope>
    <source>
        <strain evidence="3">XJK33-1</strain>
    </source>
</reference>
<evidence type="ECO:0000313" key="3">
    <source>
        <dbReference type="EMBL" id="MDL0146922.1"/>
    </source>
</evidence>
<accession>A0ABT7I3P0</accession>
<reference evidence="3" key="2">
    <citation type="journal article" date="2023" name="Microorganisms">
        <title>Isolation and Genomic Characteristics of Cat-Borne Campylobacter felis sp. nov. and Sheep-Borne Campylobacter ovis sp. nov.</title>
        <authorList>
            <person name="Wang H."/>
            <person name="Li Y."/>
            <person name="Gu Y."/>
            <person name="Zhou G."/>
            <person name="Chen X."/>
            <person name="Zhang X."/>
            <person name="Shao Z."/>
            <person name="Zhang J."/>
            <person name="Zhang M."/>
        </authorList>
    </citation>
    <scope>NUCLEOTIDE SEQUENCE</scope>
    <source>
        <strain evidence="3">XJK33-1</strain>
    </source>
</reference>
<proteinExistence type="predicted"/>
<feature type="transmembrane region" description="Helical" evidence="2">
    <location>
        <begin position="342"/>
        <end position="363"/>
    </location>
</feature>
<protein>
    <submittedName>
        <fullName evidence="3">Uncharacterized protein</fullName>
    </submittedName>
</protein>
<dbReference type="RefSeq" id="WP_270977323.1">
    <property type="nucleotide sequence ID" value="NZ_JANURU010000007.1"/>
</dbReference>
<gene>
    <name evidence="3" type="ORF">NYG95_04590</name>
</gene>
<keyword evidence="1" id="KW-0175">Coiled coil</keyword>